<dbReference type="Pfam" id="PF21010">
    <property type="entry name" value="HA2_C"/>
    <property type="match status" value="1"/>
</dbReference>
<dbReference type="GO" id="GO:0003724">
    <property type="term" value="F:RNA helicase activity"/>
    <property type="evidence" value="ECO:0007669"/>
    <property type="project" value="UniProtKB-EC"/>
</dbReference>
<dbReference type="InterPro" id="IPR027417">
    <property type="entry name" value="P-loop_NTPase"/>
</dbReference>
<dbReference type="PANTHER" id="PTHR18934">
    <property type="entry name" value="ATP-DEPENDENT RNA HELICASE"/>
    <property type="match status" value="1"/>
</dbReference>
<dbReference type="KEGG" id="daur:Daura_09400"/>
<evidence type="ECO:0000259" key="10">
    <source>
        <dbReference type="PROSITE" id="PS51194"/>
    </source>
</evidence>
<dbReference type="InterPro" id="IPR048333">
    <property type="entry name" value="HA2_WH"/>
</dbReference>
<evidence type="ECO:0000256" key="1">
    <source>
        <dbReference type="ARBA" id="ARBA00008792"/>
    </source>
</evidence>
<evidence type="ECO:0000256" key="3">
    <source>
        <dbReference type="ARBA" id="ARBA00022741"/>
    </source>
</evidence>
<dbReference type="NCBIfam" id="NF008348">
    <property type="entry name" value="PRK11131.1"/>
    <property type="match status" value="1"/>
</dbReference>
<dbReference type="GO" id="GO:0016787">
    <property type="term" value="F:hydrolase activity"/>
    <property type="evidence" value="ECO:0007669"/>
    <property type="project" value="UniProtKB-KW"/>
</dbReference>
<comment type="similarity">
    <text evidence="1">Belongs to the DEAD box helicase family. DEAH subfamily.</text>
</comment>
<evidence type="ECO:0000256" key="8">
    <source>
        <dbReference type="SAM" id="MobiDB-lite"/>
    </source>
</evidence>
<evidence type="ECO:0000259" key="9">
    <source>
        <dbReference type="PROSITE" id="PS51192"/>
    </source>
</evidence>
<dbReference type="InterPro" id="IPR003593">
    <property type="entry name" value="AAA+_ATPase"/>
</dbReference>
<dbReference type="PROSITE" id="PS51194">
    <property type="entry name" value="HELICASE_CTER"/>
    <property type="match status" value="1"/>
</dbReference>
<dbReference type="GO" id="GO:0003723">
    <property type="term" value="F:RNA binding"/>
    <property type="evidence" value="ECO:0007669"/>
    <property type="project" value="TreeGrafter"/>
</dbReference>
<dbReference type="Gene3D" id="1.20.120.1080">
    <property type="match status" value="1"/>
</dbReference>
<dbReference type="NCBIfam" id="TIGR01967">
    <property type="entry name" value="DEAH_box_HrpA"/>
    <property type="match status" value="1"/>
</dbReference>
<organism evidence="11 12">
    <name type="scientific">Dactylosporangium aurantiacum</name>
    <dbReference type="NCBI Taxonomy" id="35754"/>
    <lineage>
        <taxon>Bacteria</taxon>
        <taxon>Bacillati</taxon>
        <taxon>Actinomycetota</taxon>
        <taxon>Actinomycetes</taxon>
        <taxon>Micromonosporales</taxon>
        <taxon>Micromonosporaceae</taxon>
        <taxon>Dactylosporangium</taxon>
    </lineage>
</organism>
<evidence type="ECO:0000256" key="4">
    <source>
        <dbReference type="ARBA" id="ARBA00022801"/>
    </source>
</evidence>
<evidence type="ECO:0000256" key="2">
    <source>
        <dbReference type="ARBA" id="ARBA00012552"/>
    </source>
</evidence>
<dbReference type="PROSITE" id="PS51192">
    <property type="entry name" value="HELICASE_ATP_BIND_1"/>
    <property type="match status" value="1"/>
</dbReference>
<dbReference type="Pfam" id="PF07717">
    <property type="entry name" value="OB_NTP_bind"/>
    <property type="match status" value="1"/>
</dbReference>
<dbReference type="InterPro" id="IPR007502">
    <property type="entry name" value="Helicase-assoc_dom"/>
</dbReference>
<feature type="compositionally biased region" description="Basic residues" evidence="8">
    <location>
        <begin position="37"/>
        <end position="47"/>
    </location>
</feature>
<dbReference type="InterPro" id="IPR024590">
    <property type="entry name" value="HrpA_C"/>
</dbReference>
<dbReference type="CDD" id="cd18791">
    <property type="entry name" value="SF2_C_RHA"/>
    <property type="match status" value="1"/>
</dbReference>
<dbReference type="FunFam" id="1.20.120.1080:FF:000005">
    <property type="entry name" value="ATP-dependent helicase HrpA"/>
    <property type="match status" value="1"/>
</dbReference>
<dbReference type="Gene3D" id="3.40.50.300">
    <property type="entry name" value="P-loop containing nucleotide triphosphate hydrolases"/>
    <property type="match status" value="2"/>
</dbReference>
<feature type="compositionally biased region" description="Basic and acidic residues" evidence="8">
    <location>
        <begin position="13"/>
        <end position="35"/>
    </location>
</feature>
<dbReference type="InterPro" id="IPR001650">
    <property type="entry name" value="Helicase_C-like"/>
</dbReference>
<dbReference type="CDD" id="cd17989">
    <property type="entry name" value="DEXHc_HrpA"/>
    <property type="match status" value="1"/>
</dbReference>
<evidence type="ECO:0000256" key="5">
    <source>
        <dbReference type="ARBA" id="ARBA00022806"/>
    </source>
</evidence>
<gene>
    <name evidence="11" type="primary">hrpA</name>
    <name evidence="11" type="ORF">Daura_09400</name>
</gene>
<evidence type="ECO:0000313" key="12">
    <source>
        <dbReference type="Proteomes" id="UP001058003"/>
    </source>
</evidence>
<dbReference type="Pfam" id="PF00270">
    <property type="entry name" value="DEAD"/>
    <property type="match status" value="1"/>
</dbReference>
<dbReference type="EC" id="3.6.4.13" evidence="2"/>
<keyword evidence="12" id="KW-1185">Reference proteome</keyword>
<keyword evidence="4 11" id="KW-0378">Hydrolase</keyword>
<dbReference type="FunFam" id="3.40.50.300:FF:000575">
    <property type="entry name" value="ATP-dependent helicase hrpA"/>
    <property type="match status" value="1"/>
</dbReference>
<comment type="catalytic activity">
    <reaction evidence="7">
        <text>ATP + H2O = ADP + phosphate + H(+)</text>
        <dbReference type="Rhea" id="RHEA:13065"/>
        <dbReference type="ChEBI" id="CHEBI:15377"/>
        <dbReference type="ChEBI" id="CHEBI:15378"/>
        <dbReference type="ChEBI" id="CHEBI:30616"/>
        <dbReference type="ChEBI" id="CHEBI:43474"/>
        <dbReference type="ChEBI" id="CHEBI:456216"/>
        <dbReference type="EC" id="3.6.4.13"/>
    </reaction>
</comment>
<feature type="region of interest" description="Disordered" evidence="8">
    <location>
        <begin position="1"/>
        <end position="62"/>
    </location>
</feature>
<dbReference type="FunFam" id="3.40.50.300:FF:000439">
    <property type="entry name" value="ATP-dependent RNA helicase HrpA"/>
    <property type="match status" value="1"/>
</dbReference>
<evidence type="ECO:0000256" key="7">
    <source>
        <dbReference type="ARBA" id="ARBA00047984"/>
    </source>
</evidence>
<feature type="domain" description="Helicase C-terminal" evidence="10">
    <location>
        <begin position="331"/>
        <end position="498"/>
    </location>
</feature>
<dbReference type="InterPro" id="IPR010222">
    <property type="entry name" value="RNA_helicase_HrpA"/>
</dbReference>
<dbReference type="SMART" id="SM00382">
    <property type="entry name" value="AAA"/>
    <property type="match status" value="1"/>
</dbReference>
<keyword evidence="6" id="KW-0067">ATP-binding</keyword>
<dbReference type="SMART" id="SM00490">
    <property type="entry name" value="HELICc"/>
    <property type="match status" value="1"/>
</dbReference>
<feature type="compositionally biased region" description="Polar residues" evidence="8">
    <location>
        <begin position="1"/>
        <end position="12"/>
    </location>
</feature>
<dbReference type="SMART" id="SM00487">
    <property type="entry name" value="DEXDc"/>
    <property type="match status" value="1"/>
</dbReference>
<dbReference type="SUPFAM" id="SSF52540">
    <property type="entry name" value="P-loop containing nucleoside triphosphate hydrolases"/>
    <property type="match status" value="1"/>
</dbReference>
<evidence type="ECO:0000313" key="11">
    <source>
        <dbReference type="EMBL" id="UWZ56364.1"/>
    </source>
</evidence>
<dbReference type="EMBL" id="CP073767">
    <property type="protein sequence ID" value="UWZ56364.1"/>
    <property type="molecule type" value="Genomic_DNA"/>
</dbReference>
<dbReference type="SMART" id="SM00847">
    <property type="entry name" value="HA2"/>
    <property type="match status" value="1"/>
</dbReference>
<dbReference type="InterPro" id="IPR011709">
    <property type="entry name" value="DEAD-box_helicase_OB_fold"/>
</dbReference>
<feature type="domain" description="Helicase ATP-binding" evidence="9">
    <location>
        <begin position="140"/>
        <end position="303"/>
    </location>
</feature>
<dbReference type="OrthoDB" id="9805617at2"/>
<dbReference type="Pfam" id="PF00271">
    <property type="entry name" value="Helicase_C"/>
    <property type="match status" value="1"/>
</dbReference>
<proteinExistence type="inferred from homology"/>
<accession>A0A9Q9MH54</accession>
<dbReference type="GO" id="GO:0005524">
    <property type="term" value="F:ATP binding"/>
    <property type="evidence" value="ECO:0007669"/>
    <property type="project" value="UniProtKB-KW"/>
</dbReference>
<dbReference type="Proteomes" id="UP001058003">
    <property type="component" value="Chromosome"/>
</dbReference>
<name>A0A9Q9MH54_9ACTN</name>
<keyword evidence="5 11" id="KW-0347">Helicase</keyword>
<dbReference type="Pfam" id="PF04408">
    <property type="entry name" value="WHD_HA2"/>
    <property type="match status" value="1"/>
</dbReference>
<dbReference type="Pfam" id="PF11898">
    <property type="entry name" value="DUF3418"/>
    <property type="match status" value="1"/>
</dbReference>
<sequence length="1344" mass="151079">MSDVPQPSSQAEPRSEGDGPADDRAKADSARDTAGRRSGKGPNRRPRREQATAQERPDGPDLAVLRELRARLSGLMPQDQHRLRRRIDGAKKSPHAQAIAEAIRADVERAEQRVAARRAGMPAVTYPEQLPVSQRKDDILAAIRDHQVVIVAGETGSGKTTQLPKICLELGRGVTGQIGHTQPRRIAARTVAERVAEELGTELGAIVGFKVRFSDQSGDQTMVKVMTDGILLAEMQQDRLLRQYDTLIIDEAHERSLNIDFLLGYLKQLLPRRPDLKVIITSATIDPERFSRHFGDAPIIEVSGRTYPVEVRYRPIEAPDEGEEERDQTDAICDAVEELQAEGPGDILVFLSGEREIRDTADALAKLDLRNTEILPLFARLSFAEQHRVFQPHPGRRVVLATNVAETSLTVPGIKYVIDPGTARISRYSHRLKVQRLPIEPVSQASANQRKGRCGRTSDGVCIRLYSEEDFDSRPEFTDPEILRTNLASVILQMISLGLGDLAAFPFIDPPDRRNVTAGVQLLEELGALESGQRLTALGRRLSQLPVDPRLARMVLEAERNGCVREVMVITAALSIQDPRERPVDKQAQAQQQHARFADKDSDFLGYVNLWNYLQEKQKELSSNQFRKLCRAEFLNYLRVREWQDIYSQLRSVLRGMDVVPNEEPAAPYNIHVSLLAGLLSHVGLKDPEKSEYLGARGAKFAVFPGSALFRKTPRWVMAAELVETTRLWARVAARIEPEWIEPLAQHLVKRTYSEPHWEKKPAAVMAMEKVTLYGVPIVSSRKVNYGRIDPALSRELFIRHALVEGDWDTHHAFFAENRRLLEEVEELEHRARRRDILVDDETLFEFYDKRIGEDVVSGRHFDSWWKQTRREQPDLLTFDPAMLVNDRAGGVAKDQYPDAWDQDGQRFALTYQFEPGTDADGVTVHIGLPLLGRVRDADFSWQVPGLREELVTALIKSLPKALRRNFVPAPDTARDALAGMPVRDGHLLDALERELRRLTGVTVPRDAWDLTRVPEHLKMSFRVVDDAGAVLAESKSLPELRDRLAPKVQETVAEAATEVTTSGSTTWDFGTLPRSLSRTVAGHTITVYPAIVDEGTSVAVKAFDLPARQAHEMWVGTRRLLLLTLPPAAKFVQGRLSNEAKLALSRNPHRNAVDLLDDCAACAVDQLMADAGGPVWDGEAFAKLRDKVRADMVDLTLDVVGNVRRILAASYDVEQRLARTKNPLLLPALADMRGQLGRLVYRGFVTDTGWQRLPDIERYLRGIERRLEKVPTDTARDRDRMLTVQEVQREYDQLVASMPMSPQLREIRWMIEELRVGLFAQALGTAYPISDVRIYRAMDALPD</sequence>
<reference evidence="11" key="1">
    <citation type="submission" date="2021-04" db="EMBL/GenBank/DDBJ databases">
        <title>Dactylosporangium aurantiacum NRRL B-8018 full assembly.</title>
        <authorList>
            <person name="Hartkoorn R.C."/>
            <person name="Beaudoing E."/>
            <person name="Hot D."/>
        </authorList>
    </citation>
    <scope>NUCLEOTIDE SEQUENCE</scope>
    <source>
        <strain evidence="11">NRRL B-8018</strain>
    </source>
</reference>
<dbReference type="InterPro" id="IPR014001">
    <property type="entry name" value="Helicase_ATP-bd"/>
</dbReference>
<keyword evidence="3" id="KW-0547">Nucleotide-binding</keyword>
<dbReference type="RefSeq" id="WP_081970805.1">
    <property type="nucleotide sequence ID" value="NZ_JAQQGQ010000046.1"/>
</dbReference>
<dbReference type="PANTHER" id="PTHR18934:SF99">
    <property type="entry name" value="ATP-DEPENDENT RNA HELICASE DHX37-RELATED"/>
    <property type="match status" value="1"/>
</dbReference>
<dbReference type="InterPro" id="IPR011545">
    <property type="entry name" value="DEAD/DEAH_box_helicase_dom"/>
</dbReference>
<evidence type="ECO:0000256" key="6">
    <source>
        <dbReference type="ARBA" id="ARBA00022840"/>
    </source>
</evidence>
<protein>
    <recommendedName>
        <fullName evidence="2">RNA helicase</fullName>
        <ecNumber evidence="2">3.6.4.13</ecNumber>
    </recommendedName>
</protein>